<comment type="caution">
    <text evidence="2">The sequence shown here is derived from an EMBL/GenBank/DDBJ whole genome shotgun (WGS) entry which is preliminary data.</text>
</comment>
<evidence type="ECO:0000313" key="2">
    <source>
        <dbReference type="EMBL" id="TVZ73084.1"/>
    </source>
</evidence>
<sequence length="153" mass="16970">MTVRVAQFLVIIISALALIPSGAHLAALPNKIALPQSEYFTVQAIYYGWAILGLLWLAAVTINALLAVIVRSQKWPFRLSVAAALCFALVFAVFFLWTFPANQATNNWRTATENWATLRQQREYSHAANSVFVFVALCLATLSVLSWRRTGSP</sequence>
<accession>A0A559TEP5</accession>
<dbReference type="AlphaFoldDB" id="A0A559TEP5"/>
<feature type="transmembrane region" description="Helical" evidence="1">
    <location>
        <begin position="77"/>
        <end position="99"/>
    </location>
</feature>
<evidence type="ECO:0000256" key="1">
    <source>
        <dbReference type="SAM" id="Phobius"/>
    </source>
</evidence>
<keyword evidence="1" id="KW-0812">Transmembrane</keyword>
<evidence type="ECO:0008006" key="4">
    <source>
        <dbReference type="Google" id="ProtNLM"/>
    </source>
</evidence>
<dbReference type="Proteomes" id="UP000319824">
    <property type="component" value="Unassembled WGS sequence"/>
</dbReference>
<dbReference type="EMBL" id="VISO01000002">
    <property type="protein sequence ID" value="TVZ73084.1"/>
    <property type="molecule type" value="Genomic_DNA"/>
</dbReference>
<feature type="transmembrane region" description="Helical" evidence="1">
    <location>
        <begin position="49"/>
        <end position="70"/>
    </location>
</feature>
<gene>
    <name evidence="2" type="ORF">BCL32_1290</name>
</gene>
<feature type="transmembrane region" description="Helical" evidence="1">
    <location>
        <begin position="127"/>
        <end position="147"/>
    </location>
</feature>
<organism evidence="2 3">
    <name type="scientific">Rhizobium mongolense USDA 1844</name>
    <dbReference type="NCBI Taxonomy" id="1079460"/>
    <lineage>
        <taxon>Bacteria</taxon>
        <taxon>Pseudomonadati</taxon>
        <taxon>Pseudomonadota</taxon>
        <taxon>Alphaproteobacteria</taxon>
        <taxon>Hyphomicrobiales</taxon>
        <taxon>Rhizobiaceae</taxon>
        <taxon>Rhizobium/Agrobacterium group</taxon>
        <taxon>Rhizobium</taxon>
    </lineage>
</organism>
<keyword evidence="1" id="KW-1133">Transmembrane helix</keyword>
<evidence type="ECO:0000313" key="3">
    <source>
        <dbReference type="Proteomes" id="UP000319824"/>
    </source>
</evidence>
<keyword evidence="1" id="KW-0472">Membrane</keyword>
<name>A0A559TEP5_9HYPH</name>
<proteinExistence type="predicted"/>
<dbReference type="RefSeq" id="WP_022717641.1">
    <property type="nucleotide sequence ID" value="NZ_ATTQ01000017.1"/>
</dbReference>
<protein>
    <recommendedName>
        <fullName evidence="4">DUF1772 domain-containing protein</fullName>
    </recommendedName>
</protein>
<reference evidence="2 3" key="1">
    <citation type="submission" date="2019-06" db="EMBL/GenBank/DDBJ databases">
        <title>Pac Bio to generate improved reference genome sequences for organisms with transposon mutant libraries (support for FEBA project).</title>
        <authorList>
            <person name="Blow M."/>
        </authorList>
    </citation>
    <scope>NUCLEOTIDE SEQUENCE [LARGE SCALE GENOMIC DNA]</scope>
    <source>
        <strain evidence="2 3">USDA 1844</strain>
    </source>
</reference>